<accession>A0A0G2E553</accession>
<organism evidence="1 2">
    <name type="scientific">Phaeomoniella chlamydospora</name>
    <name type="common">Phaeoacremonium chlamydosporum</name>
    <dbReference type="NCBI Taxonomy" id="158046"/>
    <lineage>
        <taxon>Eukaryota</taxon>
        <taxon>Fungi</taxon>
        <taxon>Dikarya</taxon>
        <taxon>Ascomycota</taxon>
        <taxon>Pezizomycotina</taxon>
        <taxon>Eurotiomycetes</taxon>
        <taxon>Chaetothyriomycetidae</taxon>
        <taxon>Phaeomoniellales</taxon>
        <taxon>Phaeomoniellaceae</taxon>
        <taxon>Phaeomoniella</taxon>
    </lineage>
</organism>
<reference evidence="1 2" key="2">
    <citation type="submission" date="2015-05" db="EMBL/GenBank/DDBJ databases">
        <authorList>
            <person name="Morales-Cruz A."/>
            <person name="Amrine K.C."/>
            <person name="Cantu D."/>
        </authorList>
    </citation>
    <scope>NUCLEOTIDE SEQUENCE [LARGE SCALE GENOMIC DNA]</scope>
    <source>
        <strain evidence="1">UCRPC4</strain>
    </source>
</reference>
<protein>
    <submittedName>
        <fullName evidence="1">Uncharacterized protein</fullName>
    </submittedName>
</protein>
<dbReference type="AlphaFoldDB" id="A0A0G2E553"/>
<comment type="caution">
    <text evidence="1">The sequence shown here is derived from an EMBL/GenBank/DDBJ whole genome shotgun (WGS) entry which is preliminary data.</text>
</comment>
<gene>
    <name evidence="1" type="ORF">UCRPC4_g05092</name>
</gene>
<sequence>MTTPDPTTTIEHYVRDIHQKAMAIKKQYSDFHHDTIQYIHMSGRDRQARGIARAFKDLTDATFGLQGVLVGQPSFGSGLMPVGILRFTKPELDVMIEEMSSGGYVDQEQLVQDVADGRATSKGMRDFFARYIVWDFLRIIDVKEGLLKSDLSGLARKMIAETRAGDAMEECGSNKKTTAKATVTNR</sequence>
<evidence type="ECO:0000313" key="2">
    <source>
        <dbReference type="Proteomes" id="UP000053317"/>
    </source>
</evidence>
<dbReference type="Proteomes" id="UP000053317">
    <property type="component" value="Unassembled WGS sequence"/>
</dbReference>
<keyword evidence="2" id="KW-1185">Reference proteome</keyword>
<dbReference type="EMBL" id="LCWF01000130">
    <property type="protein sequence ID" value="KKY18142.1"/>
    <property type="molecule type" value="Genomic_DNA"/>
</dbReference>
<name>A0A0G2E553_PHACM</name>
<reference evidence="1 2" key="1">
    <citation type="submission" date="2015-05" db="EMBL/GenBank/DDBJ databases">
        <title>Distinctive expansion of gene families associated with plant cell wall degradation and secondary metabolism in the genomes of grapevine trunk pathogens.</title>
        <authorList>
            <person name="Lawrence D.P."/>
            <person name="Travadon R."/>
            <person name="Rolshausen P.E."/>
            <person name="Baumgartner K."/>
        </authorList>
    </citation>
    <scope>NUCLEOTIDE SEQUENCE [LARGE SCALE GENOMIC DNA]</scope>
    <source>
        <strain evidence="1">UCRPC4</strain>
    </source>
</reference>
<proteinExistence type="predicted"/>
<evidence type="ECO:0000313" key="1">
    <source>
        <dbReference type="EMBL" id="KKY18142.1"/>
    </source>
</evidence>